<evidence type="ECO:0000256" key="1">
    <source>
        <dbReference type="ARBA" id="ARBA00004651"/>
    </source>
</evidence>
<evidence type="ECO:0000256" key="2">
    <source>
        <dbReference type="ARBA" id="ARBA00022448"/>
    </source>
</evidence>
<dbReference type="PANTHER" id="PTHR42718:SF46">
    <property type="entry name" value="BLR6921 PROTEIN"/>
    <property type="match status" value="1"/>
</dbReference>
<keyword evidence="5 7" id="KW-1133">Transmembrane helix</keyword>
<feature type="transmembrane region" description="Helical" evidence="7">
    <location>
        <begin position="407"/>
        <end position="432"/>
    </location>
</feature>
<dbReference type="GO" id="GO:0022857">
    <property type="term" value="F:transmembrane transporter activity"/>
    <property type="evidence" value="ECO:0007669"/>
    <property type="project" value="InterPro"/>
</dbReference>
<feature type="transmembrane region" description="Helical" evidence="7">
    <location>
        <begin position="367"/>
        <end position="386"/>
    </location>
</feature>
<evidence type="ECO:0000313" key="9">
    <source>
        <dbReference type="EMBL" id="MDG0867655.1"/>
    </source>
</evidence>
<keyword evidence="6 7" id="KW-0472">Membrane</keyword>
<dbReference type="Gene3D" id="1.20.1720.10">
    <property type="entry name" value="Multidrug resistance protein D"/>
    <property type="match status" value="1"/>
</dbReference>
<feature type="transmembrane region" description="Helical" evidence="7">
    <location>
        <begin position="85"/>
        <end position="104"/>
    </location>
</feature>
<proteinExistence type="predicted"/>
<dbReference type="GO" id="GO:0005886">
    <property type="term" value="C:plasma membrane"/>
    <property type="evidence" value="ECO:0007669"/>
    <property type="project" value="UniProtKB-SubCell"/>
</dbReference>
<feature type="transmembrane region" description="Helical" evidence="7">
    <location>
        <begin position="144"/>
        <end position="167"/>
    </location>
</feature>
<dbReference type="PANTHER" id="PTHR42718">
    <property type="entry name" value="MAJOR FACILITATOR SUPERFAMILY MULTIDRUG TRANSPORTER MFSC"/>
    <property type="match status" value="1"/>
</dbReference>
<evidence type="ECO:0000256" key="5">
    <source>
        <dbReference type="ARBA" id="ARBA00022989"/>
    </source>
</evidence>
<dbReference type="AlphaFoldDB" id="A0AAJ5ZJP9"/>
<keyword evidence="2" id="KW-0813">Transport</keyword>
<feature type="transmembrane region" description="Helical" evidence="7">
    <location>
        <begin position="173"/>
        <end position="193"/>
    </location>
</feature>
<protein>
    <submittedName>
        <fullName evidence="10">MFS transporter</fullName>
    </submittedName>
</protein>
<feature type="transmembrane region" description="Helical" evidence="7">
    <location>
        <begin position="458"/>
        <end position="477"/>
    </location>
</feature>
<organism evidence="10 11">
    <name type="scientific">Candidatus Lucifugimonas marina</name>
    <dbReference type="NCBI Taxonomy" id="3038979"/>
    <lineage>
        <taxon>Bacteria</taxon>
        <taxon>Bacillati</taxon>
        <taxon>Chloroflexota</taxon>
        <taxon>Dehalococcoidia</taxon>
        <taxon>SAR202 cluster</taxon>
        <taxon>Candidatus Lucifugimonadales</taxon>
        <taxon>Candidatus Lucifugimonadaceae</taxon>
        <taxon>Candidatus Lucifugimonas</taxon>
    </lineage>
</organism>
<feature type="transmembrane region" description="Helical" evidence="7">
    <location>
        <begin position="54"/>
        <end position="73"/>
    </location>
</feature>
<evidence type="ECO:0000313" key="10">
    <source>
        <dbReference type="EMBL" id="WFG39977.1"/>
    </source>
</evidence>
<evidence type="ECO:0000259" key="8">
    <source>
        <dbReference type="PROSITE" id="PS50850"/>
    </source>
</evidence>
<evidence type="ECO:0000256" key="3">
    <source>
        <dbReference type="ARBA" id="ARBA00022475"/>
    </source>
</evidence>
<comment type="subcellular location">
    <subcellularLocation>
        <location evidence="1">Cell membrane</location>
        <topology evidence="1">Multi-pass membrane protein</topology>
    </subcellularLocation>
</comment>
<dbReference type="SUPFAM" id="SSF103473">
    <property type="entry name" value="MFS general substrate transporter"/>
    <property type="match status" value="1"/>
</dbReference>
<reference evidence="10" key="2">
    <citation type="journal article" date="2023" name="Nat. Commun.">
        <title>Cultivation of marine bacteria of the SAR202 clade.</title>
        <authorList>
            <person name="Lim Y."/>
            <person name="Seo J.H."/>
            <person name="Giovannoni S.J."/>
            <person name="Kang I."/>
            <person name="Cho J.C."/>
        </authorList>
    </citation>
    <scope>NUCLEOTIDE SEQUENCE</scope>
    <source>
        <strain evidence="10">JH1073</strain>
    </source>
</reference>
<dbReference type="PRINTS" id="PR01036">
    <property type="entry name" value="TCRTETB"/>
</dbReference>
<dbReference type="Pfam" id="PF07690">
    <property type="entry name" value="MFS_1"/>
    <property type="match status" value="1"/>
</dbReference>
<evidence type="ECO:0000313" key="12">
    <source>
        <dbReference type="Proteomes" id="UP001321249"/>
    </source>
</evidence>
<keyword evidence="4 7" id="KW-0812">Transmembrane</keyword>
<dbReference type="InterPro" id="IPR036259">
    <property type="entry name" value="MFS_trans_sf"/>
</dbReference>
<dbReference type="EMBL" id="CP046147">
    <property type="protein sequence ID" value="WFG39977.1"/>
    <property type="molecule type" value="Genomic_DNA"/>
</dbReference>
<evidence type="ECO:0000256" key="7">
    <source>
        <dbReference type="SAM" id="Phobius"/>
    </source>
</evidence>
<keyword evidence="11" id="KW-1185">Reference proteome</keyword>
<sequence length="489" mass="52872">MSTESNSPATPNDNYHWKVFWTVGIALFAMVLDFSIVFLALSSIADEFEVTLRAVTWVAISTSLVTSSIMLPLGRVADITGRKKFHIAGMAFFVVGALLAFSAQSLEMLIAARVVMAIGASMGQAVVFAIIVGTFPDTERGKALGMITTMVAIGAAAGPIIAGPIIQAFEWRAVFLVTMIPTIAGIVAATIVLDDKRIGSVVGQIRAKYDWLGAIFSASALTLIILTISNPFAFDWISFQIIGGFVLSIFLFALLVWWELRVDSPMLNLRFFKNSTFAWSTSTRFLAFLGGSAMFFLMPIFVQSFMGYDQRSAGMIMFVGALGMGLSSQLSGRFSDKYGFRVFTIAGIGILLVMNILMSFFVSDTPLWIVMPVLFVNGVSMGMWMAPNMSATLSTVGRADYGSMSAFLNLVRNVGSVIGQALATAIIAGVMLSRGAEVQLNELAGTTDMVVTDAFLSGWRLTFWVLAGFVVLALFAANKTRVYKTENND</sequence>
<gene>
    <name evidence="9" type="ORF">GKO46_11310</name>
    <name evidence="10" type="ORF">GKO48_10225</name>
</gene>
<reference evidence="11 12" key="1">
    <citation type="submission" date="2019-11" db="EMBL/GenBank/DDBJ databases">
        <authorList>
            <person name="Cho J.-C."/>
        </authorList>
    </citation>
    <scope>NUCLEOTIDE SEQUENCE [LARGE SCALE GENOMIC DNA]</scope>
    <source>
        <strain evidence="10 11">JH1073</strain>
        <strain evidence="9 12">JH702</strain>
    </source>
</reference>
<feature type="transmembrane region" description="Helical" evidence="7">
    <location>
        <begin position="20"/>
        <end position="42"/>
    </location>
</feature>
<dbReference type="InterPro" id="IPR011701">
    <property type="entry name" value="MFS"/>
</dbReference>
<feature type="transmembrane region" description="Helical" evidence="7">
    <location>
        <begin position="342"/>
        <end position="361"/>
    </location>
</feature>
<dbReference type="InterPro" id="IPR020846">
    <property type="entry name" value="MFS_dom"/>
</dbReference>
<evidence type="ECO:0000313" key="11">
    <source>
        <dbReference type="Proteomes" id="UP001219901"/>
    </source>
</evidence>
<dbReference type="Proteomes" id="UP001321249">
    <property type="component" value="Unassembled WGS sequence"/>
</dbReference>
<feature type="transmembrane region" description="Helical" evidence="7">
    <location>
        <begin position="312"/>
        <end position="330"/>
    </location>
</feature>
<feature type="transmembrane region" description="Helical" evidence="7">
    <location>
        <begin position="239"/>
        <end position="260"/>
    </location>
</feature>
<keyword evidence="3" id="KW-1003">Cell membrane</keyword>
<dbReference type="EMBL" id="WMBE01000003">
    <property type="protein sequence ID" value="MDG0867655.1"/>
    <property type="molecule type" value="Genomic_DNA"/>
</dbReference>
<dbReference type="CDD" id="cd17321">
    <property type="entry name" value="MFS_MMR_MDR_like"/>
    <property type="match status" value="1"/>
</dbReference>
<evidence type="ECO:0000256" key="6">
    <source>
        <dbReference type="ARBA" id="ARBA00023136"/>
    </source>
</evidence>
<feature type="domain" description="Major facilitator superfamily (MFS) profile" evidence="8">
    <location>
        <begin position="19"/>
        <end position="485"/>
    </location>
</feature>
<dbReference type="RefSeq" id="WP_342826223.1">
    <property type="nucleotide sequence ID" value="NZ_CP046146.1"/>
</dbReference>
<feature type="transmembrane region" description="Helical" evidence="7">
    <location>
        <begin position="285"/>
        <end position="306"/>
    </location>
</feature>
<feature type="transmembrane region" description="Helical" evidence="7">
    <location>
        <begin position="110"/>
        <end position="132"/>
    </location>
</feature>
<reference evidence="11" key="3">
    <citation type="submission" date="2023-06" db="EMBL/GenBank/DDBJ databases">
        <title>Pangenomics reveal diversification of enzyme families and niche specialization in globally abundant SAR202 bacteria.</title>
        <authorList>
            <person name="Saw J.H.W."/>
        </authorList>
    </citation>
    <scope>NUCLEOTIDE SEQUENCE [LARGE SCALE GENOMIC DNA]</scope>
    <source>
        <strain evidence="11">JH1073</strain>
    </source>
</reference>
<dbReference type="Proteomes" id="UP001219901">
    <property type="component" value="Chromosome"/>
</dbReference>
<accession>A0AAJ5ZJP9</accession>
<evidence type="ECO:0000256" key="4">
    <source>
        <dbReference type="ARBA" id="ARBA00022692"/>
    </source>
</evidence>
<name>A0AAJ5ZJP9_9CHLR</name>
<dbReference type="PROSITE" id="PS50850">
    <property type="entry name" value="MFS"/>
    <property type="match status" value="1"/>
</dbReference>
<dbReference type="Gene3D" id="1.20.1250.20">
    <property type="entry name" value="MFS general substrate transporter like domains"/>
    <property type="match status" value="1"/>
</dbReference>
<feature type="transmembrane region" description="Helical" evidence="7">
    <location>
        <begin position="214"/>
        <end position="233"/>
    </location>
</feature>